<name>A0A9P6ZI75_9AGAM</name>
<evidence type="ECO:0000256" key="1">
    <source>
        <dbReference type="ARBA" id="ARBA00022737"/>
    </source>
</evidence>
<dbReference type="SUPFAM" id="SSF52540">
    <property type="entry name" value="P-loop containing nucleoside triphosphate hydrolases"/>
    <property type="match status" value="1"/>
</dbReference>
<evidence type="ECO:0000313" key="3">
    <source>
        <dbReference type="EMBL" id="KAG1767150.1"/>
    </source>
</evidence>
<sequence>MEESMKSCQSQCEMRQPHSRCMENTRVALWETLRQVLDRHDRMNIWLKGLAGVGKMSIAFTIAEEMKLTQRLAASFFFSCQHAQHATMFIPTIAYQLALVFPSIKDAIMKAITEDELLLSSGKSHCDQMQELIIKPLHPVQFHKEMSYAIIIDALDECFSTEEEARLVKLLTESFLGPDLPNIHLLFTSRPQLHIHAAMQTDIHEIPLITGNDATLRDVRVFLWVSLDNIRKTRLDHFGRRQCLGIRA</sequence>
<comment type="caution">
    <text evidence="3">The sequence shown here is derived from an EMBL/GenBank/DDBJ whole genome shotgun (WGS) entry which is preliminary data.</text>
</comment>
<keyword evidence="4" id="KW-1185">Reference proteome</keyword>
<reference evidence="3" key="1">
    <citation type="journal article" date="2020" name="New Phytol.">
        <title>Comparative genomics reveals dynamic genome evolution in host specialist ectomycorrhizal fungi.</title>
        <authorList>
            <person name="Lofgren L.A."/>
            <person name="Nguyen N.H."/>
            <person name="Vilgalys R."/>
            <person name="Ruytinx J."/>
            <person name="Liao H.L."/>
            <person name="Branco S."/>
            <person name="Kuo A."/>
            <person name="LaButti K."/>
            <person name="Lipzen A."/>
            <person name="Andreopoulos W."/>
            <person name="Pangilinan J."/>
            <person name="Riley R."/>
            <person name="Hundley H."/>
            <person name="Na H."/>
            <person name="Barry K."/>
            <person name="Grigoriev I.V."/>
            <person name="Stajich J.E."/>
            <person name="Kennedy P.G."/>
        </authorList>
    </citation>
    <scope>NUCLEOTIDE SEQUENCE</scope>
    <source>
        <strain evidence="3">DOB743</strain>
    </source>
</reference>
<accession>A0A9P6ZI75</accession>
<gene>
    <name evidence="3" type="ORF">EV702DRAFT_1271773</name>
</gene>
<dbReference type="Gene3D" id="3.40.50.300">
    <property type="entry name" value="P-loop containing nucleotide triphosphate hydrolases"/>
    <property type="match status" value="1"/>
</dbReference>
<proteinExistence type="predicted"/>
<dbReference type="InterPro" id="IPR027417">
    <property type="entry name" value="P-loop_NTPase"/>
</dbReference>
<organism evidence="3 4">
    <name type="scientific">Suillus placidus</name>
    <dbReference type="NCBI Taxonomy" id="48579"/>
    <lineage>
        <taxon>Eukaryota</taxon>
        <taxon>Fungi</taxon>
        <taxon>Dikarya</taxon>
        <taxon>Basidiomycota</taxon>
        <taxon>Agaricomycotina</taxon>
        <taxon>Agaricomycetes</taxon>
        <taxon>Agaricomycetidae</taxon>
        <taxon>Boletales</taxon>
        <taxon>Suillineae</taxon>
        <taxon>Suillaceae</taxon>
        <taxon>Suillus</taxon>
    </lineage>
</organism>
<dbReference type="AlphaFoldDB" id="A0A9P6ZI75"/>
<dbReference type="InterPro" id="IPR056884">
    <property type="entry name" value="NPHP3-like_N"/>
</dbReference>
<dbReference type="EMBL" id="JABBWD010000089">
    <property type="protein sequence ID" value="KAG1767150.1"/>
    <property type="molecule type" value="Genomic_DNA"/>
</dbReference>
<keyword evidence="1" id="KW-0677">Repeat</keyword>
<evidence type="ECO:0000313" key="4">
    <source>
        <dbReference type="Proteomes" id="UP000714275"/>
    </source>
</evidence>
<dbReference type="OrthoDB" id="3027122at2759"/>
<dbReference type="Proteomes" id="UP000714275">
    <property type="component" value="Unassembled WGS sequence"/>
</dbReference>
<protein>
    <recommendedName>
        <fullName evidence="2">Nephrocystin 3-like N-terminal domain-containing protein</fullName>
    </recommendedName>
</protein>
<feature type="domain" description="Nephrocystin 3-like N-terminal" evidence="2">
    <location>
        <begin position="33"/>
        <end position="190"/>
    </location>
</feature>
<evidence type="ECO:0000259" key="2">
    <source>
        <dbReference type="Pfam" id="PF24883"/>
    </source>
</evidence>
<dbReference type="Pfam" id="PF24883">
    <property type="entry name" value="NPHP3_N"/>
    <property type="match status" value="1"/>
</dbReference>